<comment type="caution">
    <text evidence="3">The sequence shown here is derived from an EMBL/GenBank/DDBJ whole genome shotgun (WGS) entry which is preliminary data.</text>
</comment>
<dbReference type="PROSITE" id="PS51257">
    <property type="entry name" value="PROKAR_LIPOPROTEIN"/>
    <property type="match status" value="1"/>
</dbReference>
<reference evidence="3 4" key="1">
    <citation type="submission" date="2020-08" db="EMBL/GenBank/DDBJ databases">
        <title>Cohnella phylogeny.</title>
        <authorList>
            <person name="Dunlap C."/>
        </authorList>
    </citation>
    <scope>NUCLEOTIDE SEQUENCE [LARGE SCALE GENOMIC DNA]</scope>
    <source>
        <strain evidence="3 4">CBP 2801</strain>
    </source>
</reference>
<dbReference type="Pfam" id="PF00754">
    <property type="entry name" value="F5_F8_type_C"/>
    <property type="match status" value="1"/>
</dbReference>
<keyword evidence="4" id="KW-1185">Reference proteome</keyword>
<feature type="region of interest" description="Disordered" evidence="1">
    <location>
        <begin position="59"/>
        <end position="94"/>
    </location>
</feature>
<dbReference type="InterPro" id="IPR000421">
    <property type="entry name" value="FA58C"/>
</dbReference>
<evidence type="ECO:0000256" key="1">
    <source>
        <dbReference type="SAM" id="MobiDB-lite"/>
    </source>
</evidence>
<protein>
    <submittedName>
        <fullName evidence="3">Discoidin domain-containing protein</fullName>
    </submittedName>
</protein>
<feature type="region of interest" description="Disordered" evidence="1">
    <location>
        <begin position="121"/>
        <end position="141"/>
    </location>
</feature>
<dbReference type="Pfam" id="PF13810">
    <property type="entry name" value="DUF4185"/>
    <property type="match status" value="1"/>
</dbReference>
<dbReference type="InterPro" id="IPR025442">
    <property type="entry name" value="DUF4185"/>
</dbReference>
<evidence type="ECO:0000259" key="2">
    <source>
        <dbReference type="PROSITE" id="PS50022"/>
    </source>
</evidence>
<feature type="domain" description="F5/8 type C" evidence="2">
    <location>
        <begin position="49"/>
        <end position="202"/>
    </location>
</feature>
<sequence>MGKRGRIAATLFAAALLIAVACWTAFGRGWGGGKAAHAEAAAAYGAWIADVRAQTVAGEELEGGSAGHAVDGSGMSGAEAKSQTHGNGPGTAWAVRTKDGERASIVFDLGSVQPLGEMWIWNGNEPDSDSPEGGGPGRGLKDVSIELSADGEAWTEWQGDGYPFRFARADGSDRLAATNLDDGRQSPVRFGGASARYVRLTAAEAPGKGNWMANGQGERVFGLSEVRFYRYAREVVYGGAIDPIGATDSGGDAAVSHPENAVNGYGMTEPLGREDGIGGLHDNDARAMWLLRADPTAESWLTVDLGGTYPLDEMRVWNYDGAGSDGQSQTDRGLRDVAIYYSLDGKAWTELKGRGYPYRLARADGSKRLAATNRDGGQGAIAFGGASARYVKLVPRGGAGQGNWGAEDGGQTLYGLSELTFTCGSGVAAEPAPEWTGLFSGYEGWTGADGIFSIPLDGMDRPGSATGSSKTLFLFGDTFVGHVNPVSKTRETGAIVRNSVALLGGAKPDPGALRFDWAPKTADLSLFSPHTPNAAKEPGSWYWLQDGVARSGKLTLFPLLMAADPSQPPGFQFAIRGVARIEVPIGADGPDYAAQTQVDAPLYKKLPDGGEMAFGAGILDNTAEAGAPFPDGYLYTYGYKTETTGVKRLLVARVQGDRFDDFASWRFWDGRDWSERIEDAAPLLDGVSPELSVTPMQDGRWNGKYLLVCEKDSVGGTVAYSVGDSPAGPFEPLVPLYHTPESDGGEGVMTYNAKAHPHLSANGDLLVTYNVNSTSQTANMADADIYRPRWIRVREIAPSGEGK</sequence>
<gene>
    <name evidence="3" type="ORF">H7C18_06715</name>
</gene>
<dbReference type="InterPro" id="IPR008979">
    <property type="entry name" value="Galactose-bd-like_sf"/>
</dbReference>
<accession>A0A7X0SII1</accession>
<dbReference type="Proteomes" id="UP000564644">
    <property type="component" value="Unassembled WGS sequence"/>
</dbReference>
<evidence type="ECO:0000313" key="3">
    <source>
        <dbReference type="EMBL" id="MBB6730592.1"/>
    </source>
</evidence>
<dbReference type="Gene3D" id="2.60.120.260">
    <property type="entry name" value="Galactose-binding domain-like"/>
    <property type="match status" value="2"/>
</dbReference>
<dbReference type="SUPFAM" id="SSF49785">
    <property type="entry name" value="Galactose-binding domain-like"/>
    <property type="match status" value="2"/>
</dbReference>
<dbReference type="PROSITE" id="PS50022">
    <property type="entry name" value="FA58C_3"/>
    <property type="match status" value="2"/>
</dbReference>
<feature type="domain" description="F5/8 type C" evidence="2">
    <location>
        <begin position="244"/>
        <end position="395"/>
    </location>
</feature>
<name>A0A7X0SII1_9BACL</name>
<dbReference type="AlphaFoldDB" id="A0A7X0SII1"/>
<dbReference type="EMBL" id="JACJVO010000008">
    <property type="protein sequence ID" value="MBB6730592.1"/>
    <property type="molecule type" value="Genomic_DNA"/>
</dbReference>
<dbReference type="RefSeq" id="WP_185128263.1">
    <property type="nucleotide sequence ID" value="NZ_JACJVO010000008.1"/>
</dbReference>
<evidence type="ECO:0000313" key="4">
    <source>
        <dbReference type="Proteomes" id="UP000564644"/>
    </source>
</evidence>
<proteinExistence type="predicted"/>
<organism evidence="3 4">
    <name type="scientific">Cohnella zeiphila</name>
    <dbReference type="NCBI Taxonomy" id="2761120"/>
    <lineage>
        <taxon>Bacteria</taxon>
        <taxon>Bacillati</taxon>
        <taxon>Bacillota</taxon>
        <taxon>Bacilli</taxon>
        <taxon>Bacillales</taxon>
        <taxon>Paenibacillaceae</taxon>
        <taxon>Cohnella</taxon>
    </lineage>
</organism>